<gene>
    <name evidence="1" type="ORF">E0H73_40000</name>
</gene>
<dbReference type="Proteomes" id="UP000291144">
    <property type="component" value="Unassembled WGS sequence"/>
</dbReference>
<organism evidence="1 2">
    <name type="scientific">Kribbella pittospori</name>
    <dbReference type="NCBI Taxonomy" id="722689"/>
    <lineage>
        <taxon>Bacteria</taxon>
        <taxon>Bacillati</taxon>
        <taxon>Actinomycetota</taxon>
        <taxon>Actinomycetes</taxon>
        <taxon>Propionibacteriales</taxon>
        <taxon>Kribbellaceae</taxon>
        <taxon>Kribbella</taxon>
    </lineage>
</organism>
<reference evidence="1 2" key="1">
    <citation type="submission" date="2019-02" db="EMBL/GenBank/DDBJ databases">
        <title>Kribbella capetownensis sp. nov. and Kribbella speibonae sp. nov., isolated from soil.</title>
        <authorList>
            <person name="Curtis S.M."/>
            <person name="Norton I."/>
            <person name="Everest G.J."/>
            <person name="Meyers P.R."/>
        </authorList>
    </citation>
    <scope>NUCLEOTIDE SEQUENCE [LARGE SCALE GENOMIC DNA]</scope>
    <source>
        <strain evidence="1 2">NRRL B-24813</strain>
    </source>
</reference>
<dbReference type="RefSeq" id="WP_131365559.1">
    <property type="nucleotide sequence ID" value="NZ_SJKB01000021.1"/>
</dbReference>
<dbReference type="AlphaFoldDB" id="A0A4R0JX65"/>
<comment type="caution">
    <text evidence="1">The sequence shown here is derived from an EMBL/GenBank/DDBJ whole genome shotgun (WGS) entry which is preliminary data.</text>
</comment>
<dbReference type="OrthoDB" id="3824344at2"/>
<evidence type="ECO:0000313" key="2">
    <source>
        <dbReference type="Proteomes" id="UP000291144"/>
    </source>
</evidence>
<keyword evidence="2" id="KW-1185">Reference proteome</keyword>
<protein>
    <submittedName>
        <fullName evidence="1">Uncharacterized protein</fullName>
    </submittedName>
</protein>
<name>A0A4R0JX65_9ACTN</name>
<proteinExistence type="predicted"/>
<accession>A0A4R0JX65</accession>
<sequence>MDVELEVLIADAARSDWAAEPSRRLADGIETHIVAPLSSRLKAALGHDEAAQRARVIAWERCHELAVSSPAAGVSWGYLANLVRWRLMDAVRAEVLRGQRHPLTRELPERELTQHRQSLGPHLERIASELERGGLPAVVGRNLIRAAADGPPFYRSEVIMRLRRAGARGAQAEGLAWLLRGGAGRASALARLARGEGPGEVFADPVVRRWIRAAAGRDLRFFGRPSRLGHRRAAASHRVRAA</sequence>
<evidence type="ECO:0000313" key="1">
    <source>
        <dbReference type="EMBL" id="TCC52123.1"/>
    </source>
</evidence>
<dbReference type="EMBL" id="SJKB01000021">
    <property type="protein sequence ID" value="TCC52123.1"/>
    <property type="molecule type" value="Genomic_DNA"/>
</dbReference>